<organism evidence="1 2">
    <name type="scientific">Indibacter alkaliphilus (strain CCUG 57479 / KCTC 22604 / LW1)</name>
    <dbReference type="NCBI Taxonomy" id="1189612"/>
    <lineage>
        <taxon>Bacteria</taxon>
        <taxon>Pseudomonadati</taxon>
        <taxon>Bacteroidota</taxon>
        <taxon>Cytophagia</taxon>
        <taxon>Cytophagales</taxon>
        <taxon>Cyclobacteriaceae</taxon>
    </lineage>
</organism>
<evidence type="ECO:0000313" key="2">
    <source>
        <dbReference type="Proteomes" id="UP000006073"/>
    </source>
</evidence>
<accession>S2D520</accession>
<reference evidence="1 2" key="1">
    <citation type="journal article" date="2013" name="Genome Announc.">
        <title>Draft Genome Sequence of Indibacter alkaliphilus Strain LW1T, Isolated from Lonar Lake, a Haloalkaline Lake in the Buldana District of Maharashtra, India.</title>
        <authorList>
            <person name="Singh A."/>
            <person name="Kumar Jangir P."/>
            <person name="Sharma R."/>
            <person name="Singh A."/>
            <person name="Kumar Pinnaka A."/>
            <person name="Shivaji S."/>
        </authorList>
    </citation>
    <scope>NUCLEOTIDE SEQUENCE [LARGE SCALE GENOMIC DNA]</scope>
    <source>
        <strain evidence="2">CCUG 57479 / KCTC 22604 / LW1</strain>
    </source>
</reference>
<name>S2D520_INDAL</name>
<protein>
    <submittedName>
        <fullName evidence="1">Uncharacterized protein</fullName>
    </submittedName>
</protein>
<comment type="caution">
    <text evidence="1">The sequence shown here is derived from an EMBL/GenBank/DDBJ whole genome shotgun (WGS) entry which is preliminary data.</text>
</comment>
<dbReference type="STRING" id="1189612.A33Q_4243"/>
<gene>
    <name evidence="1" type="ORF">A33Q_4243</name>
</gene>
<proteinExistence type="predicted"/>
<dbReference type="EMBL" id="ALWO02000052">
    <property type="protein sequence ID" value="EOZ92150.1"/>
    <property type="molecule type" value="Genomic_DNA"/>
</dbReference>
<evidence type="ECO:0000313" key="1">
    <source>
        <dbReference type="EMBL" id="EOZ92150.1"/>
    </source>
</evidence>
<dbReference type="Proteomes" id="UP000006073">
    <property type="component" value="Unassembled WGS sequence"/>
</dbReference>
<dbReference type="AlphaFoldDB" id="S2D520"/>
<sequence length="43" mass="5031">MAAFGFWIIVKNNLTEKNKNYFQKYGLSQNCLTDGDEKHFSKT</sequence>
<keyword evidence="2" id="KW-1185">Reference proteome</keyword>